<evidence type="ECO:0000256" key="5">
    <source>
        <dbReference type="ARBA" id="ARBA00022989"/>
    </source>
</evidence>
<keyword evidence="5 9" id="KW-1133">Transmembrane helix</keyword>
<reference evidence="12 13" key="1">
    <citation type="journal article" date="2019" name="Sci. Rep.">
        <title>Comparative genomics of chytrid fungi reveal insights into the obligate biotrophic and pathogenic lifestyle of Synchytrium endobioticum.</title>
        <authorList>
            <person name="van de Vossenberg B.T.L.H."/>
            <person name="Warris S."/>
            <person name="Nguyen H.D.T."/>
            <person name="van Gent-Pelzer M.P.E."/>
            <person name="Joly D.L."/>
            <person name="van de Geest H.C."/>
            <person name="Bonants P.J.M."/>
            <person name="Smith D.S."/>
            <person name="Levesque C.A."/>
            <person name="van der Lee T.A.J."/>
        </authorList>
    </citation>
    <scope>NUCLEOTIDE SEQUENCE [LARGE SCALE GENOMIC DNA]</scope>
    <source>
        <strain evidence="12 13">JEL517</strain>
    </source>
</reference>
<dbReference type="AlphaFoldDB" id="A0A507BZG8"/>
<dbReference type="InterPro" id="IPR036598">
    <property type="entry name" value="GOLD_dom_sf"/>
</dbReference>
<evidence type="ECO:0000256" key="4">
    <source>
        <dbReference type="ARBA" id="ARBA00022729"/>
    </source>
</evidence>
<dbReference type="EMBL" id="QEAO01000026">
    <property type="protein sequence ID" value="TPX32822.1"/>
    <property type="molecule type" value="Genomic_DNA"/>
</dbReference>
<dbReference type="SMART" id="SM01190">
    <property type="entry name" value="EMP24_GP25L"/>
    <property type="match status" value="1"/>
</dbReference>
<dbReference type="GeneID" id="42005338"/>
<accession>A0A507BZG8</accession>
<feature type="chain" id="PRO_5021509111" description="GOLD domain-containing protein" evidence="10">
    <location>
        <begin position="21"/>
        <end position="233"/>
    </location>
</feature>
<protein>
    <recommendedName>
        <fullName evidence="11">GOLD domain-containing protein</fullName>
    </recommendedName>
</protein>
<evidence type="ECO:0000259" key="11">
    <source>
        <dbReference type="PROSITE" id="PS50866"/>
    </source>
</evidence>
<evidence type="ECO:0000313" key="13">
    <source>
        <dbReference type="Proteomes" id="UP000319731"/>
    </source>
</evidence>
<organism evidence="12 13">
    <name type="scientific">Synchytrium microbalum</name>
    <dbReference type="NCBI Taxonomy" id="1806994"/>
    <lineage>
        <taxon>Eukaryota</taxon>
        <taxon>Fungi</taxon>
        <taxon>Fungi incertae sedis</taxon>
        <taxon>Chytridiomycota</taxon>
        <taxon>Chytridiomycota incertae sedis</taxon>
        <taxon>Chytridiomycetes</taxon>
        <taxon>Synchytriales</taxon>
        <taxon>Synchytriaceae</taxon>
        <taxon>Synchytrium</taxon>
    </lineage>
</organism>
<evidence type="ECO:0000256" key="6">
    <source>
        <dbReference type="ARBA" id="ARBA00023136"/>
    </source>
</evidence>
<keyword evidence="3 8" id="KW-0812">Transmembrane</keyword>
<dbReference type="InterPro" id="IPR009038">
    <property type="entry name" value="GOLD_dom"/>
</dbReference>
<keyword evidence="13" id="KW-1185">Reference proteome</keyword>
<dbReference type="OrthoDB" id="62956at2759"/>
<evidence type="ECO:0000256" key="7">
    <source>
        <dbReference type="ARBA" id="ARBA00037847"/>
    </source>
</evidence>
<dbReference type="InterPro" id="IPR015720">
    <property type="entry name" value="Emp24-like"/>
</dbReference>
<keyword evidence="4 10" id="KW-0732">Signal</keyword>
<comment type="similarity">
    <text evidence="2 8">Belongs to the EMP24/GP25L family.</text>
</comment>
<comment type="caution">
    <text evidence="12">The sequence shown here is derived from an EMBL/GenBank/DDBJ whole genome shotgun (WGS) entry which is preliminary data.</text>
</comment>
<dbReference type="Pfam" id="PF01105">
    <property type="entry name" value="EMP24_GP25L"/>
    <property type="match status" value="1"/>
</dbReference>
<dbReference type="STRING" id="1806994.A0A507BZG8"/>
<name>A0A507BZG8_9FUNG</name>
<feature type="transmembrane region" description="Helical" evidence="9">
    <location>
        <begin position="202"/>
        <end position="222"/>
    </location>
</feature>
<dbReference type="RefSeq" id="XP_031023959.1">
    <property type="nucleotide sequence ID" value="XM_031170041.1"/>
</dbReference>
<feature type="domain" description="GOLD" evidence="11">
    <location>
        <begin position="37"/>
        <end position="121"/>
    </location>
</feature>
<gene>
    <name evidence="12" type="ORF">SmJEL517_g04113</name>
</gene>
<keyword evidence="6 9" id="KW-0472">Membrane</keyword>
<evidence type="ECO:0000313" key="12">
    <source>
        <dbReference type="EMBL" id="TPX32822.1"/>
    </source>
</evidence>
<evidence type="ECO:0000256" key="1">
    <source>
        <dbReference type="ARBA" id="ARBA00004479"/>
    </source>
</evidence>
<feature type="signal peptide" evidence="10">
    <location>
        <begin position="1"/>
        <end position="20"/>
    </location>
</feature>
<dbReference type="PROSITE" id="PS50866">
    <property type="entry name" value="GOLD"/>
    <property type="match status" value="1"/>
</dbReference>
<proteinExistence type="inferred from homology"/>
<dbReference type="GO" id="GO:0012505">
    <property type="term" value="C:endomembrane system"/>
    <property type="evidence" value="ECO:0007669"/>
    <property type="project" value="UniProtKB-SubCell"/>
</dbReference>
<dbReference type="SUPFAM" id="SSF101576">
    <property type="entry name" value="Supernatant protein factor (SPF), C-terminal domain"/>
    <property type="match status" value="1"/>
</dbReference>
<dbReference type="PANTHER" id="PTHR22811">
    <property type="entry name" value="TRANSMEMBRANE EMP24 DOMAIN-CONTAINING PROTEIN"/>
    <property type="match status" value="1"/>
</dbReference>
<evidence type="ECO:0000256" key="3">
    <source>
        <dbReference type="ARBA" id="ARBA00022692"/>
    </source>
</evidence>
<evidence type="ECO:0000256" key="2">
    <source>
        <dbReference type="ARBA" id="ARBA00007104"/>
    </source>
</evidence>
<sequence length="233" mass="25689">MAANHLTGLILCILISIVSSDDLMHPFSISMAPGASGECFYENITIGVQVTFLYEVASGEDFLIKATITGPPPSNQVIYDEGRLEDATYSFEVKEAGEHAFCFDNSVGESSYRDINFNIVLKIPPGVTPPEDHLYTSSNPHPSLNTFGPSNTTATGPPSALEAGIIILSDKLYTVTKLVDYYGLRLHRHRYIADSLNDRVQYWAVCKSAALIFWSWLSVLAIRRMFSDRGISV</sequence>
<evidence type="ECO:0000256" key="10">
    <source>
        <dbReference type="SAM" id="SignalP"/>
    </source>
</evidence>
<dbReference type="GO" id="GO:0016020">
    <property type="term" value="C:membrane"/>
    <property type="evidence" value="ECO:0007669"/>
    <property type="project" value="UniProtKB-SubCell"/>
</dbReference>
<dbReference type="Proteomes" id="UP000319731">
    <property type="component" value="Unassembled WGS sequence"/>
</dbReference>
<evidence type="ECO:0000256" key="8">
    <source>
        <dbReference type="RuleBase" id="RU003827"/>
    </source>
</evidence>
<evidence type="ECO:0000256" key="9">
    <source>
        <dbReference type="SAM" id="Phobius"/>
    </source>
</evidence>
<comment type="subcellular location">
    <subcellularLocation>
        <location evidence="7">Endomembrane system</location>
        <topology evidence="7">Single-pass membrane protein</topology>
    </subcellularLocation>
    <subcellularLocation>
        <location evidence="1 8">Membrane</location>
        <topology evidence="1 8">Single-pass type I membrane protein</topology>
    </subcellularLocation>
</comment>